<keyword evidence="1" id="KW-0812">Transmembrane</keyword>
<gene>
    <name evidence="3" type="ORF">Cba03nite_43250</name>
</gene>
<sequence length="440" mass="45590">MIRRAAAALLAGLLLPGAPGPAAAEGVSAETSRVATSVAGHNSWVVPTTQELWSTGEHTVPAVIGARAAGLGATSALAGRNIWVAFAPSGLRTPQRSTTQNATSLPAAARRDGWSVTLSAARARPGDRVRVIGANWPAGQLVQLVTCGELALPGSSSCDMRAALATAVGNDGGFAVTLTVGEPPRPCPCVVHVSAVGTGDGGHVDAPIEISGHQIGPVPTPARTPARLDVVEARLTGGRSFAAWLGAPHRRTLVYTVRNAGTQTLSGVPLTVRVGDGADAVPGPATGELRPGETRTYQVSVPIPFAAIGDYPVTVEMGGLGQARAVHEAWPWGLLVLNLLGLVMIAFGVRRLLRRRRARGHGPQLAVDGPVLLPAVVRLPDLGAYLVFDDAPGAGRIRRLSGGRLSPDDLRRLLERDAQQPTAVVDLDALDTFLTSRESR</sequence>
<evidence type="ECO:0000313" key="3">
    <source>
        <dbReference type="EMBL" id="GIF82976.1"/>
    </source>
</evidence>
<keyword evidence="4" id="KW-1185">Reference proteome</keyword>
<proteinExistence type="predicted"/>
<feature type="chain" id="PRO_5035310299" description="DUF11 domain-containing protein" evidence="2">
    <location>
        <begin position="25"/>
        <end position="440"/>
    </location>
</feature>
<evidence type="ECO:0000313" key="4">
    <source>
        <dbReference type="Proteomes" id="UP000601223"/>
    </source>
</evidence>
<keyword evidence="2" id="KW-0732">Signal</keyword>
<accession>A0A8J3NKR5</accession>
<evidence type="ECO:0008006" key="5">
    <source>
        <dbReference type="Google" id="ProtNLM"/>
    </source>
</evidence>
<name>A0A8J3NKR5_9ACTN</name>
<dbReference type="EMBL" id="BONF01000026">
    <property type="protein sequence ID" value="GIF82976.1"/>
    <property type="molecule type" value="Genomic_DNA"/>
</dbReference>
<evidence type="ECO:0000256" key="2">
    <source>
        <dbReference type="SAM" id="SignalP"/>
    </source>
</evidence>
<keyword evidence="1" id="KW-0472">Membrane</keyword>
<evidence type="ECO:0000256" key="1">
    <source>
        <dbReference type="SAM" id="Phobius"/>
    </source>
</evidence>
<feature type="transmembrane region" description="Helical" evidence="1">
    <location>
        <begin position="329"/>
        <end position="349"/>
    </location>
</feature>
<reference evidence="3 4" key="1">
    <citation type="submission" date="2021-01" db="EMBL/GenBank/DDBJ databases">
        <title>Whole genome shotgun sequence of Catellatospora bangladeshensis NBRC 107357.</title>
        <authorList>
            <person name="Komaki H."/>
            <person name="Tamura T."/>
        </authorList>
    </citation>
    <scope>NUCLEOTIDE SEQUENCE [LARGE SCALE GENOMIC DNA]</scope>
    <source>
        <strain evidence="3 4">NBRC 107357</strain>
    </source>
</reference>
<feature type="signal peptide" evidence="2">
    <location>
        <begin position="1"/>
        <end position="24"/>
    </location>
</feature>
<keyword evidence="1" id="KW-1133">Transmembrane helix</keyword>
<dbReference type="Proteomes" id="UP000601223">
    <property type="component" value="Unassembled WGS sequence"/>
</dbReference>
<organism evidence="3 4">
    <name type="scientific">Catellatospora bangladeshensis</name>
    <dbReference type="NCBI Taxonomy" id="310355"/>
    <lineage>
        <taxon>Bacteria</taxon>
        <taxon>Bacillati</taxon>
        <taxon>Actinomycetota</taxon>
        <taxon>Actinomycetes</taxon>
        <taxon>Micromonosporales</taxon>
        <taxon>Micromonosporaceae</taxon>
        <taxon>Catellatospora</taxon>
    </lineage>
</organism>
<protein>
    <recommendedName>
        <fullName evidence="5">DUF11 domain-containing protein</fullName>
    </recommendedName>
</protein>
<comment type="caution">
    <text evidence="3">The sequence shown here is derived from an EMBL/GenBank/DDBJ whole genome shotgun (WGS) entry which is preliminary data.</text>
</comment>
<dbReference type="AlphaFoldDB" id="A0A8J3NKR5"/>